<evidence type="ECO:0000256" key="7">
    <source>
        <dbReference type="ARBA" id="ARBA00023136"/>
    </source>
</evidence>
<proteinExistence type="predicted"/>
<dbReference type="Proteomes" id="UP000001488">
    <property type="component" value="Chromosome"/>
</dbReference>
<keyword evidence="3" id="KW-0645">Protease</keyword>
<evidence type="ECO:0000256" key="4">
    <source>
        <dbReference type="ARBA" id="ARBA00022692"/>
    </source>
</evidence>
<dbReference type="AlphaFoldDB" id="C5A6A3"/>
<dbReference type="STRING" id="593117.TGAM_1263"/>
<evidence type="ECO:0000256" key="5">
    <source>
        <dbReference type="ARBA" id="ARBA00022801"/>
    </source>
</evidence>
<name>C5A6A3_THEGJ</name>
<keyword evidence="5" id="KW-0378">Hydrolase</keyword>
<reference evidence="9 10" key="1">
    <citation type="journal article" date="2007" name="Genome Biol.">
        <title>Genome analysis and genome-wide proteomics of Thermococcus gammatolerans, the most radioresistant organism known amongst the Archaea.</title>
        <authorList>
            <person name="Zivanovic Y."/>
            <person name="Armengaud J."/>
            <person name="Lagorce A."/>
            <person name="Leplat C."/>
            <person name="Guerin P."/>
            <person name="Dutertre M."/>
            <person name="Anthouard V."/>
            <person name="Forterre P."/>
            <person name="Wincker P."/>
            <person name="Confalonieri F."/>
        </authorList>
    </citation>
    <scope>NUCLEOTIDE SEQUENCE [LARGE SCALE GENOMIC DNA]</scope>
    <source>
        <strain evidence="10">DSM 15229 / JCM 11827 / EJ3</strain>
    </source>
</reference>
<evidence type="ECO:0000313" key="9">
    <source>
        <dbReference type="EMBL" id="ACS33765.1"/>
    </source>
</evidence>
<evidence type="ECO:0000256" key="3">
    <source>
        <dbReference type="ARBA" id="ARBA00022670"/>
    </source>
</evidence>
<dbReference type="OrthoDB" id="100302at2157"/>
<dbReference type="HOGENOM" id="CLU_1599105_0_0_2"/>
<dbReference type="Pfam" id="PF09721">
    <property type="entry name" value="Exosortase_EpsH"/>
    <property type="match status" value="1"/>
</dbReference>
<feature type="transmembrane region" description="Helical" evidence="8">
    <location>
        <begin position="7"/>
        <end position="29"/>
    </location>
</feature>
<dbReference type="GO" id="GO:0008233">
    <property type="term" value="F:peptidase activity"/>
    <property type="evidence" value="ECO:0007669"/>
    <property type="project" value="UniProtKB-KW"/>
</dbReference>
<keyword evidence="10" id="KW-1185">Reference proteome</keyword>
<dbReference type="EMBL" id="CP001398">
    <property type="protein sequence ID" value="ACS33765.1"/>
    <property type="molecule type" value="Genomic_DNA"/>
</dbReference>
<accession>C5A6A3</accession>
<keyword evidence="4 8" id="KW-0812">Transmembrane</keyword>
<dbReference type="PaxDb" id="593117-TGAM_1263"/>
<dbReference type="eggNOG" id="arCOG04471">
    <property type="taxonomic scope" value="Archaea"/>
</dbReference>
<sequence length="166" mass="19338">MKRNSLAFGILQLLGYLLVFSIMILVIGAKFGDPLVKMEAKNIHVMLRILRVPNILLGNMVYLPEERLSFEITWQCSGMFSISLYTVVYLTFPRIRRNLWEWFFGVSVLYVVNFFRVLTSILLYHHMGEEVFSLFHYILGPAMMFGVVVLLLGDLLVKSLKERRQN</sequence>
<evidence type="ECO:0000256" key="8">
    <source>
        <dbReference type="SAM" id="Phobius"/>
    </source>
</evidence>
<evidence type="ECO:0000313" key="10">
    <source>
        <dbReference type="Proteomes" id="UP000001488"/>
    </source>
</evidence>
<dbReference type="GO" id="GO:0005886">
    <property type="term" value="C:plasma membrane"/>
    <property type="evidence" value="ECO:0007669"/>
    <property type="project" value="UniProtKB-SubCell"/>
</dbReference>
<dbReference type="NCBIfam" id="TIGR04293">
    <property type="entry name" value="archaeo_artF"/>
    <property type="match status" value="1"/>
</dbReference>
<dbReference type="InterPro" id="IPR027557">
    <property type="entry name" value="Archaeo_ArtF"/>
</dbReference>
<dbReference type="KEGG" id="tga:TGAM_1263"/>
<dbReference type="PATRIC" id="fig|593117.10.peg.1262"/>
<keyword evidence="7 8" id="KW-0472">Membrane</keyword>
<evidence type="ECO:0000256" key="1">
    <source>
        <dbReference type="ARBA" id="ARBA00004651"/>
    </source>
</evidence>
<feature type="transmembrane region" description="Helical" evidence="8">
    <location>
        <begin position="72"/>
        <end position="92"/>
    </location>
</feature>
<gene>
    <name evidence="9" type="ordered locus">TGAM_1263</name>
</gene>
<comment type="subcellular location">
    <subcellularLocation>
        <location evidence="1">Cell membrane</location>
        <topology evidence="1">Multi-pass membrane protein</topology>
    </subcellularLocation>
</comment>
<feature type="transmembrane region" description="Helical" evidence="8">
    <location>
        <begin position="99"/>
        <end position="122"/>
    </location>
</feature>
<dbReference type="InterPro" id="IPR019127">
    <property type="entry name" value="Exosortase"/>
</dbReference>
<evidence type="ECO:0000256" key="2">
    <source>
        <dbReference type="ARBA" id="ARBA00022475"/>
    </source>
</evidence>
<dbReference type="GeneID" id="7987909"/>
<dbReference type="GO" id="GO:0006508">
    <property type="term" value="P:proteolysis"/>
    <property type="evidence" value="ECO:0007669"/>
    <property type="project" value="UniProtKB-KW"/>
</dbReference>
<organism evidence="9 10">
    <name type="scientific">Thermococcus gammatolerans (strain DSM 15229 / JCM 11827 / EJ3)</name>
    <dbReference type="NCBI Taxonomy" id="593117"/>
    <lineage>
        <taxon>Archaea</taxon>
        <taxon>Methanobacteriati</taxon>
        <taxon>Methanobacteriota</taxon>
        <taxon>Thermococci</taxon>
        <taxon>Thermococcales</taxon>
        <taxon>Thermococcaceae</taxon>
        <taxon>Thermococcus</taxon>
    </lineage>
</organism>
<dbReference type="NCBIfam" id="TIGR04178">
    <property type="entry name" value="exo_archaeo"/>
    <property type="match status" value="1"/>
</dbReference>
<dbReference type="InterPro" id="IPR026392">
    <property type="entry name" value="Exo/Archaeosortase_dom"/>
</dbReference>
<evidence type="ECO:0000256" key="6">
    <source>
        <dbReference type="ARBA" id="ARBA00022989"/>
    </source>
</evidence>
<keyword evidence="2" id="KW-1003">Cell membrane</keyword>
<keyword evidence="6 8" id="KW-1133">Transmembrane helix</keyword>
<feature type="transmembrane region" description="Helical" evidence="8">
    <location>
        <begin position="134"/>
        <end position="157"/>
    </location>
</feature>
<dbReference type="RefSeq" id="WP_015858877.1">
    <property type="nucleotide sequence ID" value="NC_012804.1"/>
</dbReference>
<protein>
    <submittedName>
        <fullName evidence="9">Uncharacterized protein</fullName>
    </submittedName>
</protein>